<name>A0A848LZD4_9BACT</name>
<gene>
    <name evidence="4" type="ORF">HG543_52615</name>
</gene>
<evidence type="ECO:0000313" key="4">
    <source>
        <dbReference type="EMBL" id="NMO23445.1"/>
    </source>
</evidence>
<feature type="region of interest" description="Disordered" evidence="2">
    <location>
        <begin position="16"/>
        <end position="49"/>
    </location>
</feature>
<organism evidence="4 5">
    <name type="scientific">Pyxidicoccus fallax</name>
    <dbReference type="NCBI Taxonomy" id="394095"/>
    <lineage>
        <taxon>Bacteria</taxon>
        <taxon>Pseudomonadati</taxon>
        <taxon>Myxococcota</taxon>
        <taxon>Myxococcia</taxon>
        <taxon>Myxococcales</taxon>
        <taxon>Cystobacterineae</taxon>
        <taxon>Myxococcaceae</taxon>
        <taxon>Pyxidicoccus</taxon>
    </lineage>
</organism>
<keyword evidence="5" id="KW-1185">Reference proteome</keyword>
<feature type="compositionally biased region" description="Pro residues" evidence="2">
    <location>
        <begin position="30"/>
        <end position="46"/>
    </location>
</feature>
<protein>
    <submittedName>
        <fullName evidence="4">Uncharacterized protein</fullName>
    </submittedName>
</protein>
<keyword evidence="1" id="KW-0175">Coiled coil</keyword>
<evidence type="ECO:0000256" key="1">
    <source>
        <dbReference type="SAM" id="Coils"/>
    </source>
</evidence>
<evidence type="ECO:0000313" key="5">
    <source>
        <dbReference type="Proteomes" id="UP000518300"/>
    </source>
</evidence>
<comment type="caution">
    <text evidence="4">The sequence shown here is derived from an EMBL/GenBank/DDBJ whole genome shotgun (WGS) entry which is preliminary data.</text>
</comment>
<dbReference type="Proteomes" id="UP000518300">
    <property type="component" value="Unassembled WGS sequence"/>
</dbReference>
<feature type="non-terminal residue" evidence="4">
    <location>
        <position position="113"/>
    </location>
</feature>
<feature type="signal peptide" evidence="3">
    <location>
        <begin position="1"/>
        <end position="18"/>
    </location>
</feature>
<dbReference type="EMBL" id="JABBJJ010000617">
    <property type="protein sequence ID" value="NMO23445.1"/>
    <property type="molecule type" value="Genomic_DNA"/>
</dbReference>
<feature type="chain" id="PRO_5033012252" evidence="3">
    <location>
        <begin position="19"/>
        <end position="113"/>
    </location>
</feature>
<evidence type="ECO:0000256" key="2">
    <source>
        <dbReference type="SAM" id="MobiDB-lite"/>
    </source>
</evidence>
<proteinExistence type="predicted"/>
<keyword evidence="3" id="KW-0732">Signal</keyword>
<reference evidence="4 5" key="1">
    <citation type="submission" date="2020-04" db="EMBL/GenBank/DDBJ databases">
        <title>Draft genome of Pyxidicoccus fallax type strain.</title>
        <authorList>
            <person name="Whitworth D.E."/>
        </authorList>
    </citation>
    <scope>NUCLEOTIDE SEQUENCE [LARGE SCALE GENOMIC DNA]</scope>
    <source>
        <strain evidence="4 5">DSM 14698</strain>
    </source>
</reference>
<dbReference type="AlphaFoldDB" id="A0A848LZD4"/>
<feature type="coiled-coil region" evidence="1">
    <location>
        <begin position="57"/>
        <end position="84"/>
    </location>
</feature>
<evidence type="ECO:0000256" key="3">
    <source>
        <dbReference type="SAM" id="SignalP"/>
    </source>
</evidence>
<accession>A0A848LZD4</accession>
<sequence>MKALTLAVTLLTAMTSLAANEPQGAELRRPSPPPGRPMPQPAPQPVPHSNTLVVVDREELNARLARLEKLLEETEQRMDGRGNDGRNKLRKAQETLDAVQQLVAEARPLGTVF</sequence>